<evidence type="ECO:0000313" key="2">
    <source>
        <dbReference type="Proteomes" id="UP000004863"/>
    </source>
</evidence>
<protein>
    <submittedName>
        <fullName evidence="1">Uncharacterized protein</fullName>
    </submittedName>
</protein>
<reference evidence="1" key="1">
    <citation type="submission" date="2012-03" db="EMBL/GenBank/DDBJ databases">
        <authorList>
            <person name="Durkin A.S."/>
            <person name="McCorrison J."/>
            <person name="Torralba M."/>
            <person name="Gillis M."/>
            <person name="Methe B."/>
            <person name="Sutton G."/>
            <person name="Nelson K.E."/>
        </authorList>
    </citation>
    <scope>NUCLEOTIDE SEQUENCE [LARGE SCALE GENOMIC DNA]</scope>
    <source>
        <strain evidence="1">F0474</strain>
    </source>
</reference>
<comment type="caution">
    <text evidence="1">The sequence shown here is derived from an EMBL/GenBank/DDBJ whole genome shotgun (WGS) entry which is preliminary data.</text>
</comment>
<organism evidence="1 2">
    <name type="scientific">Rothia aeria F0474</name>
    <dbReference type="NCBI Taxonomy" id="1125724"/>
    <lineage>
        <taxon>Bacteria</taxon>
        <taxon>Bacillati</taxon>
        <taxon>Actinomycetota</taxon>
        <taxon>Actinomycetes</taxon>
        <taxon>Micrococcales</taxon>
        <taxon>Micrococcaceae</taxon>
        <taxon>Rothia</taxon>
    </lineage>
</organism>
<dbReference type="AlphaFoldDB" id="I0URS0"/>
<dbReference type="EMBL" id="AJJQ01000037">
    <property type="protein sequence ID" value="EID50573.1"/>
    <property type="molecule type" value="Genomic_DNA"/>
</dbReference>
<dbReference type="Proteomes" id="UP000004863">
    <property type="component" value="Unassembled WGS sequence"/>
</dbReference>
<evidence type="ECO:0000313" key="1">
    <source>
        <dbReference type="EMBL" id="EID50573.1"/>
    </source>
</evidence>
<name>I0URS0_9MICC</name>
<sequence>MGHEKGGAKLAGIGVLPGGDKLENRVGLILALGSKLILKLGVWG</sequence>
<keyword evidence="2" id="KW-1185">Reference proteome</keyword>
<gene>
    <name evidence="1" type="ORF">HMPREF1324_1144</name>
</gene>
<accession>I0URS0</accession>
<proteinExistence type="predicted"/>